<evidence type="ECO:0000313" key="1">
    <source>
        <dbReference type="EMBL" id="TDG38212.1"/>
    </source>
</evidence>
<feature type="non-terminal residue" evidence="1">
    <location>
        <position position="1"/>
    </location>
</feature>
<sequence>CSQVDSQLETTISLGNQQIQIPETPVAANMGQPKPMHKDPEMDAFLRQELERM</sequence>
<dbReference type="AlphaFoldDB" id="A0A484APQ2"/>
<comment type="caution">
    <text evidence="1">The sequence shown here is derived from an EMBL/GenBank/DDBJ whole genome shotgun (WGS) entry which is preliminary data.</text>
</comment>
<organism evidence="1 2">
    <name type="scientific">Drosophila navojoa</name>
    <name type="common">Fruit fly</name>
    <dbReference type="NCBI Taxonomy" id="7232"/>
    <lineage>
        <taxon>Eukaryota</taxon>
        <taxon>Metazoa</taxon>
        <taxon>Ecdysozoa</taxon>
        <taxon>Arthropoda</taxon>
        <taxon>Hexapoda</taxon>
        <taxon>Insecta</taxon>
        <taxon>Pterygota</taxon>
        <taxon>Neoptera</taxon>
        <taxon>Endopterygota</taxon>
        <taxon>Diptera</taxon>
        <taxon>Brachycera</taxon>
        <taxon>Muscomorpha</taxon>
        <taxon>Ephydroidea</taxon>
        <taxon>Drosophilidae</taxon>
        <taxon>Drosophila</taxon>
    </lineage>
</organism>
<proteinExistence type="predicted"/>
<keyword evidence="2" id="KW-1185">Reference proteome</keyword>
<gene>
    <name evidence="1" type="ORF">AWZ03_015366</name>
</gene>
<protein>
    <submittedName>
        <fullName evidence="1">Uncharacterized protein</fullName>
    </submittedName>
</protein>
<reference evidence="1 2" key="1">
    <citation type="journal article" date="2019" name="J. Hered.">
        <title>An Improved Genome Assembly for Drosophila navojoa, the Basal Species in the mojavensis Cluster.</title>
        <authorList>
            <person name="Vanderlinde T."/>
            <person name="Dupim E.G."/>
            <person name="Nazario-Yepiz N.O."/>
            <person name="Carvalho A.B."/>
        </authorList>
    </citation>
    <scope>NUCLEOTIDE SEQUENCE [LARGE SCALE GENOMIC DNA]</scope>
    <source>
        <strain evidence="1">Navoj_Jal97</strain>
        <tissue evidence="1">Whole organism</tissue>
    </source>
</reference>
<dbReference type="Proteomes" id="UP000295192">
    <property type="component" value="Unassembled WGS sequence"/>
</dbReference>
<accession>A0A484APQ2</accession>
<evidence type="ECO:0000313" key="2">
    <source>
        <dbReference type="Proteomes" id="UP000295192"/>
    </source>
</evidence>
<dbReference type="EMBL" id="LSRL02008016">
    <property type="protein sequence ID" value="TDG38212.1"/>
    <property type="molecule type" value="Genomic_DNA"/>
</dbReference>
<name>A0A484APQ2_DRONA</name>